<dbReference type="PROSITE" id="PS50862">
    <property type="entry name" value="AA_TRNA_LIGASE_II"/>
    <property type="match status" value="1"/>
</dbReference>
<dbReference type="Proteomes" id="UP000251120">
    <property type="component" value="Chromosome"/>
</dbReference>
<feature type="binding site" evidence="12">
    <location>
        <position position="387"/>
    </location>
    <ligand>
        <name>L-serine</name>
        <dbReference type="ChEBI" id="CHEBI:33384"/>
    </ligand>
</feature>
<feature type="binding site" evidence="12 14">
    <location>
        <begin position="264"/>
        <end position="266"/>
    </location>
    <ligand>
        <name>ATP</name>
        <dbReference type="ChEBI" id="CHEBI:30616"/>
    </ligand>
</feature>
<evidence type="ECO:0000256" key="3">
    <source>
        <dbReference type="ARBA" id="ARBA00010728"/>
    </source>
</evidence>
<dbReference type="NCBIfam" id="TIGR00414">
    <property type="entry name" value="serS"/>
    <property type="match status" value="1"/>
</dbReference>
<feature type="binding site" evidence="13">
    <location>
        <position position="233"/>
    </location>
    <ligand>
        <name>L-serine</name>
        <dbReference type="ChEBI" id="CHEBI:33384"/>
    </ligand>
</feature>
<dbReference type="InterPro" id="IPR006195">
    <property type="entry name" value="aa-tRNA-synth_II"/>
</dbReference>
<dbReference type="SUPFAM" id="SSF55681">
    <property type="entry name" value="Class II aaRS and biotin synthetases"/>
    <property type="match status" value="1"/>
</dbReference>
<evidence type="ECO:0000256" key="10">
    <source>
        <dbReference type="ARBA" id="ARBA00047929"/>
    </source>
</evidence>
<evidence type="ECO:0000256" key="14">
    <source>
        <dbReference type="PIRSR" id="PIRSR001529-2"/>
    </source>
</evidence>
<organism evidence="17 19">
    <name type="scientific">Francisella adeliensis</name>
    <dbReference type="NCBI Taxonomy" id="2007306"/>
    <lineage>
        <taxon>Bacteria</taxon>
        <taxon>Pseudomonadati</taxon>
        <taxon>Pseudomonadota</taxon>
        <taxon>Gammaproteobacteria</taxon>
        <taxon>Thiotrichales</taxon>
        <taxon>Francisellaceae</taxon>
        <taxon>Francisella</taxon>
    </lineage>
</organism>
<dbReference type="GO" id="GO:0004828">
    <property type="term" value="F:serine-tRNA ligase activity"/>
    <property type="evidence" value="ECO:0007669"/>
    <property type="project" value="UniProtKB-UniRule"/>
</dbReference>
<evidence type="ECO:0000313" key="17">
    <source>
        <dbReference type="EMBL" id="AXA34274.1"/>
    </source>
</evidence>
<dbReference type="EC" id="6.1.1.11" evidence="12"/>
<dbReference type="InterPro" id="IPR015866">
    <property type="entry name" value="Ser-tRNA-synth_1_N"/>
</dbReference>
<comment type="caution">
    <text evidence="12">Lacks conserved residue(s) required for the propagation of feature annotation.</text>
</comment>
<comment type="function">
    <text evidence="12">Catalyzes the attachment of serine to tRNA(Ser). Is also able to aminoacylate tRNA(Sec) with serine, to form the misacylated tRNA L-seryl-tRNA(Sec), which will be further converted into selenocysteinyl-tRNA(Sec).</text>
</comment>
<feature type="binding site" evidence="13">
    <location>
        <position position="264"/>
    </location>
    <ligand>
        <name>L-serine</name>
        <dbReference type="ChEBI" id="CHEBI:33384"/>
    </ligand>
</feature>
<evidence type="ECO:0000256" key="6">
    <source>
        <dbReference type="ARBA" id="ARBA00022741"/>
    </source>
</evidence>
<comment type="catalytic activity">
    <reaction evidence="11 12">
        <text>tRNA(Ser) + L-serine + ATP = L-seryl-tRNA(Ser) + AMP + diphosphate + H(+)</text>
        <dbReference type="Rhea" id="RHEA:12292"/>
        <dbReference type="Rhea" id="RHEA-COMP:9669"/>
        <dbReference type="Rhea" id="RHEA-COMP:9703"/>
        <dbReference type="ChEBI" id="CHEBI:15378"/>
        <dbReference type="ChEBI" id="CHEBI:30616"/>
        <dbReference type="ChEBI" id="CHEBI:33019"/>
        <dbReference type="ChEBI" id="CHEBI:33384"/>
        <dbReference type="ChEBI" id="CHEBI:78442"/>
        <dbReference type="ChEBI" id="CHEBI:78533"/>
        <dbReference type="ChEBI" id="CHEBI:456215"/>
        <dbReference type="EC" id="6.1.1.11"/>
    </reaction>
</comment>
<dbReference type="EMBL" id="CP021781">
    <property type="protein sequence ID" value="AXA34274.1"/>
    <property type="molecule type" value="Genomic_DNA"/>
</dbReference>
<dbReference type="GO" id="GO:0005737">
    <property type="term" value="C:cytoplasm"/>
    <property type="evidence" value="ECO:0007669"/>
    <property type="project" value="UniProtKB-SubCell"/>
</dbReference>
<evidence type="ECO:0000256" key="13">
    <source>
        <dbReference type="PIRSR" id="PIRSR001529-1"/>
    </source>
</evidence>
<comment type="similarity">
    <text evidence="3 12">Belongs to the class-II aminoacyl-tRNA synthetase family. Type-1 seryl-tRNA synthetase subfamily.</text>
</comment>
<dbReference type="PANTHER" id="PTHR43697">
    <property type="entry name" value="SERYL-TRNA SYNTHETASE"/>
    <property type="match status" value="1"/>
</dbReference>
<dbReference type="Pfam" id="PF02403">
    <property type="entry name" value="Seryl_tRNA_N"/>
    <property type="match status" value="1"/>
</dbReference>
<dbReference type="InterPro" id="IPR042103">
    <property type="entry name" value="SerRS_1_N_sf"/>
</dbReference>
<keyword evidence="8 12" id="KW-0648">Protein biosynthesis</keyword>
<dbReference type="GO" id="GO:0016260">
    <property type="term" value="P:selenocysteine biosynthetic process"/>
    <property type="evidence" value="ECO:0007669"/>
    <property type="project" value="UniProtKB-UniRule"/>
</dbReference>
<dbReference type="HAMAP" id="MF_00176">
    <property type="entry name" value="Ser_tRNA_synth_type1"/>
    <property type="match status" value="1"/>
</dbReference>
<dbReference type="Gene3D" id="3.30.930.10">
    <property type="entry name" value="Bira Bifunctional Protein, Domain 2"/>
    <property type="match status" value="1"/>
</dbReference>
<dbReference type="Pfam" id="PF00587">
    <property type="entry name" value="tRNA-synt_2b"/>
    <property type="match status" value="1"/>
</dbReference>
<evidence type="ECO:0000256" key="15">
    <source>
        <dbReference type="SAM" id="MobiDB-lite"/>
    </source>
</evidence>
<dbReference type="GO" id="GO:0006434">
    <property type="term" value="P:seryl-tRNA aminoacylation"/>
    <property type="evidence" value="ECO:0007669"/>
    <property type="project" value="UniProtKB-UniRule"/>
</dbReference>
<feature type="compositionally biased region" description="Basic and acidic residues" evidence="15">
    <location>
        <begin position="36"/>
        <end position="49"/>
    </location>
</feature>
<dbReference type="PRINTS" id="PR00981">
    <property type="entry name" value="TRNASYNTHSER"/>
</dbReference>
<dbReference type="UniPathway" id="UPA00906">
    <property type="reaction ID" value="UER00895"/>
</dbReference>
<dbReference type="EMBL" id="CP043424">
    <property type="protein sequence ID" value="QIW12518.1"/>
    <property type="molecule type" value="Genomic_DNA"/>
</dbReference>
<dbReference type="AlphaFoldDB" id="A0A2Z4XZR6"/>
<gene>
    <name evidence="12 18" type="primary">serS</name>
    <name evidence="17" type="ORF">CDH04_07585</name>
    <name evidence="18" type="ORF">FZC43_07590</name>
</gene>
<feature type="domain" description="Aminoacyl-transfer RNA synthetases class-II family profile" evidence="16">
    <location>
        <begin position="173"/>
        <end position="412"/>
    </location>
</feature>
<evidence type="ECO:0000313" key="19">
    <source>
        <dbReference type="Proteomes" id="UP000251120"/>
    </source>
</evidence>
<dbReference type="InterPro" id="IPR002317">
    <property type="entry name" value="Ser-tRNA-ligase_type_1"/>
</dbReference>
<keyword evidence="20" id="KW-1185">Reference proteome</keyword>
<evidence type="ECO:0000256" key="5">
    <source>
        <dbReference type="ARBA" id="ARBA00022598"/>
    </source>
</evidence>
<accession>A0A2Z4XZR6</accession>
<dbReference type="GO" id="GO:0005524">
    <property type="term" value="F:ATP binding"/>
    <property type="evidence" value="ECO:0007669"/>
    <property type="project" value="UniProtKB-UniRule"/>
</dbReference>
<dbReference type="RefSeq" id="WP_112870452.1">
    <property type="nucleotide sequence ID" value="NZ_CP021781.1"/>
</dbReference>
<evidence type="ECO:0000256" key="2">
    <source>
        <dbReference type="ARBA" id="ARBA00005045"/>
    </source>
</evidence>
<evidence type="ECO:0000313" key="18">
    <source>
        <dbReference type="EMBL" id="QIW12518.1"/>
    </source>
</evidence>
<dbReference type="Gene3D" id="1.10.287.40">
    <property type="entry name" value="Serine-tRNA synthetase, tRNA binding domain"/>
    <property type="match status" value="1"/>
</dbReference>
<proteinExistence type="inferred from homology"/>
<feature type="region of interest" description="Disordered" evidence="15">
    <location>
        <begin position="36"/>
        <end position="63"/>
    </location>
</feature>
<evidence type="ECO:0000256" key="12">
    <source>
        <dbReference type="HAMAP-Rule" id="MF_00176"/>
    </source>
</evidence>
<protein>
    <recommendedName>
        <fullName evidence="12">Serine--tRNA ligase</fullName>
        <ecNumber evidence="12">6.1.1.11</ecNumber>
    </recommendedName>
    <alternativeName>
        <fullName evidence="12">Seryl-tRNA synthetase</fullName>
        <shortName evidence="12">SerRS</shortName>
    </alternativeName>
    <alternativeName>
        <fullName evidence="12">Seryl-tRNA(Ser/Sec) synthetase</fullName>
    </alternativeName>
</protein>
<dbReference type="CDD" id="cd00770">
    <property type="entry name" value="SerRS_core"/>
    <property type="match status" value="1"/>
</dbReference>
<comment type="subcellular location">
    <subcellularLocation>
        <location evidence="1 12">Cytoplasm</location>
    </subcellularLocation>
</comment>
<feature type="binding site" evidence="12">
    <location>
        <begin position="233"/>
        <end position="235"/>
    </location>
    <ligand>
        <name>L-serine</name>
        <dbReference type="ChEBI" id="CHEBI:33384"/>
    </ligand>
</feature>
<comment type="subunit">
    <text evidence="12">Homodimer. The tRNA molecule binds across the dimer.</text>
</comment>
<sequence length="426" mass="48406">MLDAKYIKDNLQEVADRLATRGYKLDTELFEKNEAKRKELQEKTQELQSKRNTTSKEIGKRKAKGEDASDIFAKVGAINEELKVVEKDLKKLLEDINQQLLSMPNIPNEDTPIGKSEDDNVELKRWGTPREFHSEAQAKDHADLGEALDMIDFQVAAKITGSRFVVLKNKIAKLHRALSQFMLDIHTDKHGYEELYVPFIVNKDSLYGTGQLPKFGEDLFNLEGDFNYSLIPTAEVPLTNMVRDEILDTESLPRLYTAHTPCFRSEAGSYGRDTKGMIRQHQFEKVELVHITTAEKGEESLELLTSHAEKILQKLNLPYRVMRLCTSDMGSHAKKTYDLEVWLPSQNTYREISSCSWCGDFQARRMKARHKNVSMKKPELVHTLNGSGLAVGRTLLAVIENYQQEDGSIIVPEALVNYMGGISVIK</sequence>
<keyword evidence="4 12" id="KW-0963">Cytoplasm</keyword>
<evidence type="ECO:0000256" key="4">
    <source>
        <dbReference type="ARBA" id="ARBA00022490"/>
    </source>
</evidence>
<comment type="catalytic activity">
    <reaction evidence="10 12">
        <text>tRNA(Sec) + L-serine + ATP = L-seryl-tRNA(Sec) + AMP + diphosphate + H(+)</text>
        <dbReference type="Rhea" id="RHEA:42580"/>
        <dbReference type="Rhea" id="RHEA-COMP:9742"/>
        <dbReference type="Rhea" id="RHEA-COMP:10128"/>
        <dbReference type="ChEBI" id="CHEBI:15378"/>
        <dbReference type="ChEBI" id="CHEBI:30616"/>
        <dbReference type="ChEBI" id="CHEBI:33019"/>
        <dbReference type="ChEBI" id="CHEBI:33384"/>
        <dbReference type="ChEBI" id="CHEBI:78442"/>
        <dbReference type="ChEBI" id="CHEBI:78533"/>
        <dbReference type="ChEBI" id="CHEBI:456215"/>
        <dbReference type="EC" id="6.1.1.11"/>
    </reaction>
</comment>
<comment type="pathway">
    <text evidence="2 12">Aminoacyl-tRNA biosynthesis; selenocysteinyl-tRNA(Sec) biosynthesis; L-seryl-tRNA(Sec) from L-serine and tRNA(Sec): step 1/1.</text>
</comment>
<dbReference type="OrthoDB" id="9804647at2"/>
<keyword evidence="5 12" id="KW-0436">Ligase</keyword>
<feature type="binding site" evidence="12 13">
    <location>
        <position position="287"/>
    </location>
    <ligand>
        <name>L-serine</name>
        <dbReference type="ChEBI" id="CHEBI:33384"/>
    </ligand>
</feature>
<dbReference type="Proteomes" id="UP000681131">
    <property type="component" value="Chromosome"/>
</dbReference>
<dbReference type="InterPro" id="IPR033729">
    <property type="entry name" value="SerRS_core"/>
</dbReference>
<evidence type="ECO:0000256" key="8">
    <source>
        <dbReference type="ARBA" id="ARBA00022917"/>
    </source>
</evidence>
<keyword evidence="6 12" id="KW-0547">Nucleotide-binding</keyword>
<evidence type="ECO:0000256" key="9">
    <source>
        <dbReference type="ARBA" id="ARBA00023146"/>
    </source>
</evidence>
<evidence type="ECO:0000256" key="1">
    <source>
        <dbReference type="ARBA" id="ARBA00004496"/>
    </source>
</evidence>
<dbReference type="InterPro" id="IPR010978">
    <property type="entry name" value="tRNA-bd_arm"/>
</dbReference>
<keyword evidence="7 12" id="KW-0067">ATP-binding</keyword>
<feature type="binding site" evidence="13">
    <location>
        <position position="385"/>
    </location>
    <ligand>
        <name>L-serine</name>
        <dbReference type="ChEBI" id="CHEBI:33384"/>
    </ligand>
</feature>
<keyword evidence="9 12" id="KW-0030">Aminoacyl-tRNA synthetase</keyword>
<dbReference type="InterPro" id="IPR045864">
    <property type="entry name" value="aa-tRNA-synth_II/BPL/LPL"/>
</dbReference>
<dbReference type="KEGG" id="fad:CDH04_07585"/>
<comment type="domain">
    <text evidence="12">Consists of two distinct domains, a catalytic core and a N-terminal extension that is involved in tRNA binding.</text>
</comment>
<dbReference type="InterPro" id="IPR002314">
    <property type="entry name" value="aa-tRNA-synt_IIb"/>
</dbReference>
<evidence type="ECO:0000313" key="20">
    <source>
        <dbReference type="Proteomes" id="UP000681131"/>
    </source>
</evidence>
<name>A0A2Z4XZR6_9GAMM</name>
<reference evidence="17 19" key="1">
    <citation type="submission" date="2017-06" db="EMBL/GenBank/DDBJ databases">
        <title>Complete genome of Francisella adeliensis.</title>
        <authorList>
            <person name="Vallesi A."/>
            <person name="Sjodin A."/>
        </authorList>
    </citation>
    <scope>NUCLEOTIDE SEQUENCE [LARGE SCALE GENOMIC DNA]</scope>
    <source>
        <strain evidence="17 19">FDC440</strain>
    </source>
</reference>
<dbReference type="SUPFAM" id="SSF46589">
    <property type="entry name" value="tRNA-binding arm"/>
    <property type="match status" value="1"/>
</dbReference>
<dbReference type="PIRSF" id="PIRSF001529">
    <property type="entry name" value="Ser-tRNA-synth_IIa"/>
    <property type="match status" value="1"/>
</dbReference>
<evidence type="ECO:0000259" key="16">
    <source>
        <dbReference type="PROSITE" id="PS50862"/>
    </source>
</evidence>
<reference evidence="18 20" key="2">
    <citation type="submission" date="2019-08" db="EMBL/GenBank/DDBJ databases">
        <title>Complete genome sequences of Francisella adeliensis (FSC1325 and FSC1326).</title>
        <authorList>
            <person name="Ohrman C."/>
            <person name="Uneklint I."/>
            <person name="Vallesi A."/>
            <person name="Karlsson L."/>
            <person name="Sjodin A."/>
        </authorList>
    </citation>
    <scope>NUCLEOTIDE SEQUENCE [LARGE SCALE GENOMIC DNA]</scope>
    <source>
        <strain evidence="18 20">FSC1325</strain>
    </source>
</reference>
<feature type="binding site" evidence="12 14">
    <location>
        <begin position="351"/>
        <end position="354"/>
    </location>
    <ligand>
        <name>ATP</name>
        <dbReference type="ChEBI" id="CHEBI:30616"/>
    </ligand>
</feature>
<evidence type="ECO:0000256" key="7">
    <source>
        <dbReference type="ARBA" id="ARBA00022840"/>
    </source>
</evidence>
<evidence type="ECO:0000256" key="11">
    <source>
        <dbReference type="ARBA" id="ARBA00048823"/>
    </source>
</evidence>
<dbReference type="PANTHER" id="PTHR43697:SF1">
    <property type="entry name" value="SERINE--TRNA LIGASE"/>
    <property type="match status" value="1"/>
</dbReference>